<evidence type="ECO:0000256" key="1">
    <source>
        <dbReference type="ARBA" id="ARBA00009437"/>
    </source>
</evidence>
<dbReference type="GO" id="GO:0043565">
    <property type="term" value="F:sequence-specific DNA binding"/>
    <property type="evidence" value="ECO:0007669"/>
    <property type="project" value="TreeGrafter"/>
</dbReference>
<dbReference type="PROSITE" id="PS50931">
    <property type="entry name" value="HTH_LYSR"/>
    <property type="match status" value="1"/>
</dbReference>
<dbReference type="Gene3D" id="1.10.10.10">
    <property type="entry name" value="Winged helix-like DNA-binding domain superfamily/Winged helix DNA-binding domain"/>
    <property type="match status" value="1"/>
</dbReference>
<dbReference type="PANTHER" id="PTHR30537">
    <property type="entry name" value="HTH-TYPE TRANSCRIPTIONAL REGULATOR"/>
    <property type="match status" value="1"/>
</dbReference>
<dbReference type="Gene3D" id="3.40.190.10">
    <property type="entry name" value="Periplasmic binding protein-like II"/>
    <property type="match status" value="2"/>
</dbReference>
<dbReference type="InterPro" id="IPR000847">
    <property type="entry name" value="LysR_HTH_N"/>
</dbReference>
<dbReference type="Pfam" id="PF00126">
    <property type="entry name" value="HTH_1"/>
    <property type="match status" value="1"/>
</dbReference>
<dbReference type="InterPro" id="IPR005119">
    <property type="entry name" value="LysR_subst-bd"/>
</dbReference>
<gene>
    <name evidence="5" type="ORF">KU39_1978</name>
</gene>
<evidence type="ECO:0000256" key="4">
    <source>
        <dbReference type="ARBA" id="ARBA00023163"/>
    </source>
</evidence>
<keyword evidence="4" id="KW-0804">Transcription</keyword>
<evidence type="ECO:0000313" key="6">
    <source>
        <dbReference type="Proteomes" id="UP000029558"/>
    </source>
</evidence>
<dbReference type="PANTHER" id="PTHR30537:SF26">
    <property type="entry name" value="GLYCINE CLEAVAGE SYSTEM TRANSCRIPTIONAL ACTIVATOR"/>
    <property type="match status" value="1"/>
</dbReference>
<dbReference type="EMBL" id="CP012508">
    <property type="protein sequence ID" value="ALB23158.1"/>
    <property type="molecule type" value="Genomic_DNA"/>
</dbReference>
<dbReference type="InterPro" id="IPR036390">
    <property type="entry name" value="WH_DNA-bd_sf"/>
</dbReference>
<dbReference type="GO" id="GO:0003700">
    <property type="term" value="F:DNA-binding transcription factor activity"/>
    <property type="evidence" value="ECO:0007669"/>
    <property type="project" value="InterPro"/>
</dbReference>
<reference evidence="5 6" key="1">
    <citation type="journal article" date="2014" name="Genome Announc.">
        <title>Comparative Genome Analysis of Two Isolates of the Fish Pathogen Piscirickettsia salmonis from Different Hosts Reveals Major Differences in Virulence-Associated Secretion Systems.</title>
        <authorList>
            <person name="Bohle H."/>
            <person name="Henriquez P."/>
            <person name="Grothusen H."/>
            <person name="Navas E."/>
            <person name="Sandoval A."/>
            <person name="Bustamante F."/>
            <person name="Bustos P."/>
            <person name="Mancilla M."/>
        </authorList>
    </citation>
    <scope>NUCLEOTIDE SEQUENCE [LARGE SCALE GENOMIC DNA]</scope>
    <source>
        <strain evidence="6">B1-32597</strain>
    </source>
</reference>
<dbReference type="InterPro" id="IPR058163">
    <property type="entry name" value="LysR-type_TF_proteobact-type"/>
</dbReference>
<dbReference type="SUPFAM" id="SSF53850">
    <property type="entry name" value="Periplasmic binding protein-like II"/>
    <property type="match status" value="1"/>
</dbReference>
<accession>A0A1L6TCR1</accession>
<dbReference type="AlphaFoldDB" id="A0A1L6TCR1"/>
<evidence type="ECO:0000256" key="2">
    <source>
        <dbReference type="ARBA" id="ARBA00023015"/>
    </source>
</evidence>
<dbReference type="SUPFAM" id="SSF46785">
    <property type="entry name" value="Winged helix' DNA-binding domain"/>
    <property type="match status" value="1"/>
</dbReference>
<dbReference type="RefSeq" id="WP_017375977.1">
    <property type="nucleotide sequence ID" value="NZ_CP012508.1"/>
</dbReference>
<dbReference type="GO" id="GO:0006351">
    <property type="term" value="P:DNA-templated transcription"/>
    <property type="evidence" value="ECO:0007669"/>
    <property type="project" value="TreeGrafter"/>
</dbReference>
<evidence type="ECO:0000313" key="5">
    <source>
        <dbReference type="EMBL" id="ALB23158.1"/>
    </source>
</evidence>
<name>A0A1L6TCR1_PISSA</name>
<organism evidence="5 6">
    <name type="scientific">Piscirickettsia salmonis</name>
    <dbReference type="NCBI Taxonomy" id="1238"/>
    <lineage>
        <taxon>Bacteria</taxon>
        <taxon>Pseudomonadati</taxon>
        <taxon>Pseudomonadota</taxon>
        <taxon>Gammaproteobacteria</taxon>
        <taxon>Thiotrichales</taxon>
        <taxon>Piscirickettsiaceae</taxon>
        <taxon>Piscirickettsia</taxon>
    </lineage>
</organism>
<evidence type="ECO:0000256" key="3">
    <source>
        <dbReference type="ARBA" id="ARBA00023125"/>
    </source>
</evidence>
<keyword evidence="2" id="KW-0805">Transcription regulation</keyword>
<protein>
    <submittedName>
        <fullName evidence="5">Bacterial regulatory helix-turn-helix, lysR family protein</fullName>
    </submittedName>
</protein>
<proteinExistence type="inferred from homology"/>
<dbReference type="Proteomes" id="UP000029558">
    <property type="component" value="Chromosome"/>
</dbReference>
<comment type="similarity">
    <text evidence="1">Belongs to the LysR transcriptional regulatory family.</text>
</comment>
<keyword evidence="3" id="KW-0238">DNA-binding</keyword>
<dbReference type="OrthoDB" id="5526340at2"/>
<dbReference type="Pfam" id="PF03466">
    <property type="entry name" value="LysR_substrate"/>
    <property type="match status" value="1"/>
</dbReference>
<sequence length="317" mass="36244">MPIKKHLPPLNALKVFDVAAELLNFSRTGEELNMTHSAVSQHIKRLEGYLAKTLFLRKPGNRLALTEEGQRYAEHIHKSLRIINDATVELTQDQHATIIHLNLSSSMATYWLIPRLADFQASSPGFELRLATPLRPNSLQFNDIDAAIQYNSQDHQKDYCSDFLLQDRLVPVCSPALFQDRQATKLNANLLIDQYPFINIRHTVRTNDLENWCQHYQCSEPQIEERLIFEHTIQGIQAALNGLGILVTHLPLVANLLKLGHLIIPTQETVPGIHDLYLTYPNNYLTRNKVAPLRQWLLKTAQEFIDEVPKSLLKNNP</sequence>
<dbReference type="InterPro" id="IPR036388">
    <property type="entry name" value="WH-like_DNA-bd_sf"/>
</dbReference>